<sequence length="137" mass="14838">MSQLTDLLCGIATEWRTRNQEHQGGVVLLWQGAVYGWKDCLRDAYHERPGVYAVDEDGHVFLAEGGNDYDGAKCWVVVSPDTPAPLVLYVYHCAGCGHAGQLHLMELTAEITTACSACGGEVLAEWDGGVEMTITPP</sequence>
<dbReference type="EMBL" id="RBOW01000899">
    <property type="protein sequence ID" value="RMN19833.1"/>
    <property type="molecule type" value="Genomic_DNA"/>
</dbReference>
<evidence type="ECO:0000313" key="3">
    <source>
        <dbReference type="Proteomes" id="UP000050564"/>
    </source>
</evidence>
<evidence type="ECO:0008006" key="5">
    <source>
        <dbReference type="Google" id="ProtNLM"/>
    </source>
</evidence>
<dbReference type="PATRIC" id="fig|86840.3.peg.6026"/>
<dbReference type="AlphaFoldDB" id="A0A0P9P4S8"/>
<protein>
    <recommendedName>
        <fullName evidence="5">ArdR protein</fullName>
    </recommendedName>
</protein>
<dbReference type="EMBL" id="LJPX01000119">
    <property type="protein sequence ID" value="KPW79410.1"/>
    <property type="molecule type" value="Genomic_DNA"/>
</dbReference>
<accession>A0A0P9P4S8</accession>
<evidence type="ECO:0000313" key="4">
    <source>
        <dbReference type="Proteomes" id="UP000281372"/>
    </source>
</evidence>
<name>A0A0P9P4S8_PSECA</name>
<evidence type="ECO:0000313" key="2">
    <source>
        <dbReference type="EMBL" id="RMN19833.1"/>
    </source>
</evidence>
<dbReference type="Proteomes" id="UP000281372">
    <property type="component" value="Unassembled WGS sequence"/>
</dbReference>
<reference evidence="1 3" key="1">
    <citation type="submission" date="2015-09" db="EMBL/GenBank/DDBJ databases">
        <title>Genome announcement of multiple Pseudomonas syringae strains.</title>
        <authorList>
            <person name="Thakur S."/>
            <person name="Wang P.W."/>
            <person name="Gong Y."/>
            <person name="Weir B.S."/>
            <person name="Guttman D.S."/>
        </authorList>
    </citation>
    <scope>NUCLEOTIDE SEQUENCE [LARGE SCALE GENOMIC DNA]</scope>
    <source>
        <strain evidence="1 3">ICMP2823</strain>
    </source>
</reference>
<gene>
    <name evidence="1" type="ORF">ALO81_200192</name>
    <name evidence="2" type="ORF">ALQ64_01532</name>
</gene>
<evidence type="ECO:0000313" key="1">
    <source>
        <dbReference type="EMBL" id="KPW79410.1"/>
    </source>
</evidence>
<reference evidence="2 4" key="2">
    <citation type="submission" date="2018-08" db="EMBL/GenBank/DDBJ databases">
        <title>Recombination of ecologically and evolutionarily significant loci maintains genetic cohesion in the Pseudomonas syringae species complex.</title>
        <authorList>
            <person name="Dillon M."/>
            <person name="Thakur S."/>
            <person name="Almeida R.N.D."/>
            <person name="Weir B.S."/>
            <person name="Guttman D.S."/>
        </authorList>
    </citation>
    <scope>NUCLEOTIDE SEQUENCE [LARGE SCALE GENOMIC DNA]</scope>
    <source>
        <strain evidence="2 4">ICMP 2821</strain>
    </source>
</reference>
<dbReference type="Proteomes" id="UP000050564">
    <property type="component" value="Unassembled WGS sequence"/>
</dbReference>
<comment type="caution">
    <text evidence="1">The sequence shown here is derived from an EMBL/GenBank/DDBJ whole genome shotgun (WGS) entry which is preliminary data.</text>
</comment>
<proteinExistence type="predicted"/>
<organism evidence="1 3">
    <name type="scientific">Pseudomonas cannabina</name>
    <dbReference type="NCBI Taxonomy" id="86840"/>
    <lineage>
        <taxon>Bacteria</taxon>
        <taxon>Pseudomonadati</taxon>
        <taxon>Pseudomonadota</taxon>
        <taxon>Gammaproteobacteria</taxon>
        <taxon>Pseudomonadales</taxon>
        <taxon>Pseudomonadaceae</taxon>
        <taxon>Pseudomonas</taxon>
    </lineage>
</organism>